<evidence type="ECO:0000256" key="4">
    <source>
        <dbReference type="ARBA" id="ARBA00023157"/>
    </source>
</evidence>
<dbReference type="InterPro" id="IPR008663">
    <property type="entry name" value="LECT2"/>
</dbReference>
<accession>A0A345H8M3</accession>
<keyword evidence="6" id="KW-0472">Membrane</keyword>
<evidence type="ECO:0000256" key="6">
    <source>
        <dbReference type="SAM" id="Phobius"/>
    </source>
</evidence>
<comment type="similarity">
    <text evidence="5">Belongs to the LECT2/MIM-1 family.</text>
</comment>
<protein>
    <submittedName>
        <fullName evidence="8">M23 family peptidase</fullName>
    </submittedName>
</protein>
<keyword evidence="4" id="KW-1015">Disulfide bond</keyword>
<dbReference type="SUPFAM" id="SSF51261">
    <property type="entry name" value="Duplicated hybrid motif"/>
    <property type="match status" value="1"/>
</dbReference>
<keyword evidence="6" id="KW-0812">Transmembrane</keyword>
<dbReference type="OrthoDB" id="1190137at2"/>
<dbReference type="CDD" id="cd12797">
    <property type="entry name" value="M23_peptidase"/>
    <property type="match status" value="1"/>
</dbReference>
<dbReference type="InterPro" id="IPR016047">
    <property type="entry name" value="M23ase_b-sheet_dom"/>
</dbReference>
<evidence type="ECO:0000256" key="5">
    <source>
        <dbReference type="ARBA" id="ARBA00024361"/>
    </source>
</evidence>
<evidence type="ECO:0000256" key="1">
    <source>
        <dbReference type="ARBA" id="ARBA00022723"/>
    </source>
</evidence>
<reference evidence="8 9" key="1">
    <citation type="submission" date="2018-07" db="EMBL/GenBank/DDBJ databases">
        <title>Complete genome sequence of Flavobacterium arcticum type strain SM1502T.</title>
        <authorList>
            <person name="Li Y."/>
            <person name="Li D.-D."/>
        </authorList>
    </citation>
    <scope>NUCLEOTIDE SEQUENCE [LARGE SCALE GENOMIC DNA]</scope>
    <source>
        <strain evidence="8 9">SM1502</strain>
    </source>
</reference>
<name>A0A345H8M3_9FLAO</name>
<evidence type="ECO:0000259" key="7">
    <source>
        <dbReference type="Pfam" id="PF01551"/>
    </source>
</evidence>
<evidence type="ECO:0000313" key="9">
    <source>
        <dbReference type="Proteomes" id="UP000253951"/>
    </source>
</evidence>
<organism evidence="8 9">
    <name type="scientific">Flavobacterium arcticum</name>
    <dbReference type="NCBI Taxonomy" id="1784713"/>
    <lineage>
        <taxon>Bacteria</taxon>
        <taxon>Pseudomonadati</taxon>
        <taxon>Bacteroidota</taxon>
        <taxon>Flavobacteriia</taxon>
        <taxon>Flavobacteriales</taxon>
        <taxon>Flavobacteriaceae</taxon>
        <taxon>Flavobacterium</taxon>
    </lineage>
</organism>
<feature type="domain" description="M23ase beta-sheet core" evidence="7">
    <location>
        <begin position="56"/>
        <end position="150"/>
    </location>
</feature>
<keyword evidence="1" id="KW-0479">Metal-binding</keyword>
<dbReference type="Gene3D" id="2.70.70.10">
    <property type="entry name" value="Glucose Permease (Domain IIA)"/>
    <property type="match status" value="1"/>
</dbReference>
<dbReference type="GO" id="GO:0046872">
    <property type="term" value="F:metal ion binding"/>
    <property type="evidence" value="ECO:0007669"/>
    <property type="project" value="UniProtKB-KW"/>
</dbReference>
<dbReference type="AlphaFoldDB" id="A0A345H8M3"/>
<evidence type="ECO:0000313" key="8">
    <source>
        <dbReference type="EMBL" id="AXG72933.1"/>
    </source>
</evidence>
<dbReference type="PANTHER" id="PTHR11329">
    <property type="entry name" value="LEUKOCYTE CELL-DERIVED CHEMOTAXIN 2"/>
    <property type="match status" value="1"/>
</dbReference>
<dbReference type="Pfam" id="PF01551">
    <property type="entry name" value="Peptidase_M23"/>
    <property type="match status" value="1"/>
</dbReference>
<evidence type="ECO:0000256" key="3">
    <source>
        <dbReference type="ARBA" id="ARBA00022833"/>
    </source>
</evidence>
<keyword evidence="9" id="KW-1185">Reference proteome</keyword>
<dbReference type="Proteomes" id="UP000253951">
    <property type="component" value="Chromosome"/>
</dbReference>
<feature type="transmembrane region" description="Helical" evidence="6">
    <location>
        <begin position="6"/>
        <end position="27"/>
    </location>
</feature>
<evidence type="ECO:0000256" key="2">
    <source>
        <dbReference type="ARBA" id="ARBA00022729"/>
    </source>
</evidence>
<dbReference type="PANTHER" id="PTHR11329:SF0">
    <property type="entry name" value="LEUKOCYTE CELL-DERIVED CHEMOTAXIN-2"/>
    <property type="match status" value="1"/>
</dbReference>
<gene>
    <name evidence="8" type="ORF">DVK85_01275</name>
</gene>
<proteinExistence type="inferred from homology"/>
<sequence>MGTKKILYIIGGIAITYLFMSTGKAFAKIVNGQKIRGLDGWGSGAFGASRSGGSRKHSGVDVIAAPGQPVLAPFSGTIKRVAMPYADDFSYKGFVIENDTYEAKIFYALLTVPVGSTVVAGAPVATAQNIAAKYGSTMNNHVHFEVRSKSTGALIDPTNLFG</sequence>
<dbReference type="EMBL" id="CP031188">
    <property type="protein sequence ID" value="AXG72933.1"/>
    <property type="molecule type" value="Genomic_DNA"/>
</dbReference>
<keyword evidence="3" id="KW-0862">Zinc</keyword>
<keyword evidence="6" id="KW-1133">Transmembrane helix</keyword>
<keyword evidence="2" id="KW-0732">Signal</keyword>
<dbReference type="InterPro" id="IPR011055">
    <property type="entry name" value="Dup_hybrid_motif"/>
</dbReference>
<dbReference type="KEGG" id="fat:DVK85_01275"/>